<dbReference type="Pfam" id="PF11751">
    <property type="entry name" value="PorP_SprF"/>
    <property type="match status" value="1"/>
</dbReference>
<dbReference type="InterPro" id="IPR050330">
    <property type="entry name" value="Bact_OuterMem_StrucFunc"/>
</dbReference>
<comment type="subcellular location">
    <subcellularLocation>
        <location evidence="1">Cell outer membrane</location>
    </subcellularLocation>
</comment>
<feature type="compositionally biased region" description="Acidic residues" evidence="5">
    <location>
        <begin position="331"/>
        <end position="372"/>
    </location>
</feature>
<name>A0A937K149_9BACT</name>
<feature type="domain" description="OmpA-like" evidence="6">
    <location>
        <begin position="396"/>
        <end position="512"/>
    </location>
</feature>
<dbReference type="PRINTS" id="PR01021">
    <property type="entry name" value="OMPADOMAIN"/>
</dbReference>
<gene>
    <name evidence="7" type="ORF">JL102_19030</name>
</gene>
<dbReference type="EMBL" id="JAESIY010000011">
    <property type="protein sequence ID" value="MBL3658254.1"/>
    <property type="molecule type" value="Genomic_DNA"/>
</dbReference>
<evidence type="ECO:0000259" key="6">
    <source>
        <dbReference type="PROSITE" id="PS51123"/>
    </source>
</evidence>
<dbReference type="NCBIfam" id="TIGR03519">
    <property type="entry name" value="T9SS_PorP_fam"/>
    <property type="match status" value="1"/>
</dbReference>
<feature type="compositionally biased region" description="Basic and acidic residues" evidence="5">
    <location>
        <begin position="375"/>
        <end position="390"/>
    </location>
</feature>
<feature type="region of interest" description="Disordered" evidence="5">
    <location>
        <begin position="325"/>
        <end position="391"/>
    </location>
</feature>
<dbReference type="InterPro" id="IPR036737">
    <property type="entry name" value="OmpA-like_sf"/>
</dbReference>
<dbReference type="PANTHER" id="PTHR30329">
    <property type="entry name" value="STATOR ELEMENT OF FLAGELLAR MOTOR COMPLEX"/>
    <property type="match status" value="1"/>
</dbReference>
<dbReference type="PANTHER" id="PTHR30329:SF21">
    <property type="entry name" value="LIPOPROTEIN YIAD-RELATED"/>
    <property type="match status" value="1"/>
</dbReference>
<sequence length="512" mass="58071">MINFKKSFLFFLLISFIVLETFAQEANYSMFHYTPFFTNPGQIGTEQDVRAMLNYRNQNIEAGDNFSASSLSLYYPILIGNHRLVLAGSFLHDKASDFLNTNGGLLGVAYSIRVSEHSELSLGIQGGYFSRKTDGNFVTDDQFENGVFDPNISSSDGVLNQTTSYPTLSGGIHYLVLDDFGREKAFLGAAMFNAIEPNISLIEDNKDKLPLSLKATAGYQVYQGEKFSVLPNLRWINQAGNNYFNIGSRFGYELDRTEEGQKKIELGLWYNTNDLTVFSIAYEQPNITIGLSYDLPISTDLSAGQNGIFELAFALRLKKKQRRTYSKTTEMVEETESTQEALEEEQEREAEQIQEESEIQEEEEEIEEEEAEAAIIKEEPAESKPDRPLTPDEVLTSEEKKVMARTVRFELDSDDLDQESKAFLDQVYSIVKKYPQFDITLTGHTCNLGEAPYNQELSIKRAEIVRKYLSDRGVDKERIRTVGKGETLPIASNDTESGREVNRRVEFELRNQ</sequence>
<evidence type="ECO:0000256" key="3">
    <source>
        <dbReference type="ARBA" id="ARBA00023237"/>
    </source>
</evidence>
<dbReference type="Gene3D" id="3.30.1330.60">
    <property type="entry name" value="OmpA-like domain"/>
    <property type="match status" value="1"/>
</dbReference>
<dbReference type="Proteomes" id="UP000659388">
    <property type="component" value="Unassembled WGS sequence"/>
</dbReference>
<evidence type="ECO:0000256" key="2">
    <source>
        <dbReference type="ARBA" id="ARBA00023136"/>
    </source>
</evidence>
<keyword evidence="3" id="KW-0998">Cell outer membrane</keyword>
<reference evidence="7" key="1">
    <citation type="submission" date="2021-01" db="EMBL/GenBank/DDBJ databases">
        <title>Fulvivirga kasyanovii gen. nov., sp nov., a novel member of the phylum Bacteroidetes isolated from seawater in a mussel farm.</title>
        <authorList>
            <person name="Zhao L.-H."/>
            <person name="Wang Z.-J."/>
        </authorList>
    </citation>
    <scope>NUCLEOTIDE SEQUENCE</scope>
    <source>
        <strain evidence="7">2943</strain>
    </source>
</reference>
<evidence type="ECO:0000313" key="8">
    <source>
        <dbReference type="Proteomes" id="UP000659388"/>
    </source>
</evidence>
<evidence type="ECO:0000256" key="1">
    <source>
        <dbReference type="ARBA" id="ARBA00004442"/>
    </source>
</evidence>
<evidence type="ECO:0000256" key="4">
    <source>
        <dbReference type="PROSITE-ProRule" id="PRU00473"/>
    </source>
</evidence>
<dbReference type="AlphaFoldDB" id="A0A937K149"/>
<dbReference type="InterPro" id="IPR019861">
    <property type="entry name" value="PorP/SprF_Bacteroidetes"/>
</dbReference>
<dbReference type="RefSeq" id="WP_202246045.1">
    <property type="nucleotide sequence ID" value="NZ_JAESIY010000011.1"/>
</dbReference>
<dbReference type="Pfam" id="PF00691">
    <property type="entry name" value="OmpA"/>
    <property type="match status" value="1"/>
</dbReference>
<dbReference type="CDD" id="cd07185">
    <property type="entry name" value="OmpA_C-like"/>
    <property type="match status" value="1"/>
</dbReference>
<proteinExistence type="predicted"/>
<protein>
    <submittedName>
        <fullName evidence="7">PorP/SprF family type IX secretion system membrane protein</fullName>
    </submittedName>
</protein>
<dbReference type="PROSITE" id="PS51123">
    <property type="entry name" value="OMPA_2"/>
    <property type="match status" value="1"/>
</dbReference>
<keyword evidence="8" id="KW-1185">Reference proteome</keyword>
<keyword evidence="2 4" id="KW-0472">Membrane</keyword>
<dbReference type="InterPro" id="IPR006664">
    <property type="entry name" value="OMP_bac"/>
</dbReference>
<evidence type="ECO:0000256" key="5">
    <source>
        <dbReference type="SAM" id="MobiDB-lite"/>
    </source>
</evidence>
<dbReference type="SUPFAM" id="SSF103088">
    <property type="entry name" value="OmpA-like"/>
    <property type="match status" value="1"/>
</dbReference>
<comment type="caution">
    <text evidence="7">The sequence shown here is derived from an EMBL/GenBank/DDBJ whole genome shotgun (WGS) entry which is preliminary data.</text>
</comment>
<organism evidence="7 8">
    <name type="scientific">Fulvivirga sediminis</name>
    <dbReference type="NCBI Taxonomy" id="2803949"/>
    <lineage>
        <taxon>Bacteria</taxon>
        <taxon>Pseudomonadati</taxon>
        <taxon>Bacteroidota</taxon>
        <taxon>Cytophagia</taxon>
        <taxon>Cytophagales</taxon>
        <taxon>Fulvivirgaceae</taxon>
        <taxon>Fulvivirga</taxon>
    </lineage>
</organism>
<dbReference type="GO" id="GO:0009279">
    <property type="term" value="C:cell outer membrane"/>
    <property type="evidence" value="ECO:0007669"/>
    <property type="project" value="UniProtKB-SubCell"/>
</dbReference>
<dbReference type="InterPro" id="IPR006665">
    <property type="entry name" value="OmpA-like"/>
</dbReference>
<accession>A0A937K149</accession>
<evidence type="ECO:0000313" key="7">
    <source>
        <dbReference type="EMBL" id="MBL3658254.1"/>
    </source>
</evidence>